<dbReference type="PANTHER" id="PTHR23324:SF83">
    <property type="entry name" value="SEC14-LIKE PROTEIN 2"/>
    <property type="match status" value="1"/>
</dbReference>
<accession>A0A8J2K6G8</accession>
<dbReference type="CDD" id="cd00170">
    <property type="entry name" value="SEC14"/>
    <property type="match status" value="1"/>
</dbReference>
<dbReference type="Proteomes" id="UP000708208">
    <property type="component" value="Unassembled WGS sequence"/>
</dbReference>
<sequence length="320" mass="36990">MTWSAPETIRSNFTYYFCGYDDEGTAVWVSEWGRWNVRAFIEEGGEALKNLDKYIDQLALNYLASINASLTDNAADTNKIIAIVDLEGYNYEQLSSGPTLRYYLKKFTAFSKIMAKYAKHWFVINTNFFAEAGINLMRPVLGEAMTRAEIYGTNKAKWQPLLLQKVQKNLLPEWYGGSKNFAPSKFLSKEKELADWKPPENFPKDYAYYWSGKDDEGRPLWIAELGKWNARNIVESGKDYMEKFDTYIDTIVINFGRSLNWKNTTDNSSYPQIILILDVEGFDYFQFASVPTVQYVIKKFAYLAPVLNKYVHHGYVLNST</sequence>
<comment type="caution">
    <text evidence="2">The sequence shown here is derived from an EMBL/GenBank/DDBJ whole genome shotgun (WGS) entry which is preliminary data.</text>
</comment>
<evidence type="ECO:0000259" key="1">
    <source>
        <dbReference type="PROSITE" id="PS50191"/>
    </source>
</evidence>
<evidence type="ECO:0000313" key="2">
    <source>
        <dbReference type="EMBL" id="CAG7721044.1"/>
    </source>
</evidence>
<dbReference type="PANTHER" id="PTHR23324">
    <property type="entry name" value="SEC14 RELATED PROTEIN"/>
    <property type="match status" value="1"/>
</dbReference>
<evidence type="ECO:0000313" key="3">
    <source>
        <dbReference type="Proteomes" id="UP000708208"/>
    </source>
</evidence>
<dbReference type="AlphaFoldDB" id="A0A8J2K6G8"/>
<feature type="domain" description="CRAL-TRIO" evidence="1">
    <location>
        <begin position="5"/>
        <end position="183"/>
    </location>
</feature>
<name>A0A8J2K6G8_9HEXA</name>
<keyword evidence="3" id="KW-1185">Reference proteome</keyword>
<organism evidence="2 3">
    <name type="scientific">Allacma fusca</name>
    <dbReference type="NCBI Taxonomy" id="39272"/>
    <lineage>
        <taxon>Eukaryota</taxon>
        <taxon>Metazoa</taxon>
        <taxon>Ecdysozoa</taxon>
        <taxon>Arthropoda</taxon>
        <taxon>Hexapoda</taxon>
        <taxon>Collembola</taxon>
        <taxon>Symphypleona</taxon>
        <taxon>Sminthuridae</taxon>
        <taxon>Allacma</taxon>
    </lineage>
</organism>
<dbReference type="GO" id="GO:0005737">
    <property type="term" value="C:cytoplasm"/>
    <property type="evidence" value="ECO:0007669"/>
    <property type="project" value="TreeGrafter"/>
</dbReference>
<dbReference type="PROSITE" id="PS50191">
    <property type="entry name" value="CRAL_TRIO"/>
    <property type="match status" value="1"/>
</dbReference>
<gene>
    <name evidence="2" type="ORF">AFUS01_LOCUS10293</name>
</gene>
<proteinExistence type="predicted"/>
<dbReference type="InterPro" id="IPR051064">
    <property type="entry name" value="SEC14/CRAL-TRIO_domain"/>
</dbReference>
<dbReference type="EMBL" id="CAJVCH010076499">
    <property type="protein sequence ID" value="CAG7721044.1"/>
    <property type="molecule type" value="Genomic_DNA"/>
</dbReference>
<protein>
    <recommendedName>
        <fullName evidence="1">CRAL-TRIO domain-containing protein</fullName>
    </recommendedName>
</protein>
<dbReference type="InterPro" id="IPR001251">
    <property type="entry name" value="CRAL-TRIO_dom"/>
</dbReference>
<reference evidence="2" key="1">
    <citation type="submission" date="2021-06" db="EMBL/GenBank/DDBJ databases">
        <authorList>
            <person name="Hodson N. C."/>
            <person name="Mongue J. A."/>
            <person name="Jaron S. K."/>
        </authorList>
    </citation>
    <scope>NUCLEOTIDE SEQUENCE</scope>
</reference>
<dbReference type="Pfam" id="PF00650">
    <property type="entry name" value="CRAL_TRIO"/>
    <property type="match status" value="2"/>
</dbReference>